<evidence type="ECO:0000256" key="4">
    <source>
        <dbReference type="PIRNR" id="PIRNR016020"/>
    </source>
</evidence>
<dbReference type="RefSeq" id="WP_273926755.1">
    <property type="nucleotide sequence ID" value="NZ_JAQSIO010000003.1"/>
</dbReference>
<dbReference type="PIRSF" id="PIRSF016020">
    <property type="entry name" value="PHexose_mutarotase"/>
    <property type="match status" value="1"/>
</dbReference>
<dbReference type="InterPro" id="IPR008183">
    <property type="entry name" value="Aldose_1/G6P_1-epimerase"/>
</dbReference>
<evidence type="ECO:0000256" key="2">
    <source>
        <dbReference type="ARBA" id="ARBA00005866"/>
    </source>
</evidence>
<dbReference type="PANTHER" id="PTHR11122">
    <property type="entry name" value="APOSPORY-ASSOCIATED PROTEIN C-RELATED"/>
    <property type="match status" value="1"/>
</dbReference>
<dbReference type="InterPro" id="IPR025532">
    <property type="entry name" value="G6P_1-epimerase"/>
</dbReference>
<dbReference type="Pfam" id="PF01263">
    <property type="entry name" value="Aldose_epim"/>
    <property type="match status" value="1"/>
</dbReference>
<sequence length="267" mass="29419">MATSTACATWRHQALGAQLLTAQLGGERPLLYLSPLSACQPLQPARGGVPVLFPQFAQWGPGRKHGFARQLDWQWVGPDEPEADRLSYGLDVLPGQWDGWPHAAQLRLDTRRWADSLDWSLQVRNTGQSAFDWSGGLHPYWAVEDVWATELDGLQSCPGRDQLSGLALSPQAAPWRWGQEGMECLFDGLPDLTLRCATHELQLSGSGFTQWMVWNPGAALAAGLTDLPPGDERRFICVEPVCASRPQHLAPGQTFTGTLSVRWQARS</sequence>
<dbReference type="EMBL" id="JAQSIO010000003">
    <property type="protein sequence ID" value="MDD0815095.1"/>
    <property type="molecule type" value="Genomic_DNA"/>
</dbReference>
<name>A0ABT5MFC9_9BURK</name>
<keyword evidence="6" id="KW-1185">Reference proteome</keyword>
<dbReference type="Proteomes" id="UP001528672">
    <property type="component" value="Unassembled WGS sequence"/>
</dbReference>
<evidence type="ECO:0000256" key="1">
    <source>
        <dbReference type="ARBA" id="ARBA00001096"/>
    </source>
</evidence>
<comment type="caution">
    <text evidence="5">The sequence shown here is derived from an EMBL/GenBank/DDBJ whole genome shotgun (WGS) entry which is preliminary data.</text>
</comment>
<keyword evidence="3 4" id="KW-0413">Isomerase</keyword>
<dbReference type="Gene3D" id="2.70.98.10">
    <property type="match status" value="1"/>
</dbReference>
<protein>
    <recommendedName>
        <fullName evidence="4">Putative glucose-6-phosphate 1-epimerase</fullName>
        <ecNumber evidence="4">5.1.3.15</ecNumber>
    </recommendedName>
</protein>
<dbReference type="PANTHER" id="PTHR11122:SF13">
    <property type="entry name" value="GLUCOSE-6-PHOSPHATE 1-EPIMERASE"/>
    <property type="match status" value="1"/>
</dbReference>
<accession>A0ABT5MFC9</accession>
<proteinExistence type="inferred from homology"/>
<evidence type="ECO:0000313" key="5">
    <source>
        <dbReference type="EMBL" id="MDD0815095.1"/>
    </source>
</evidence>
<dbReference type="InterPro" id="IPR014718">
    <property type="entry name" value="GH-type_carb-bd"/>
</dbReference>
<reference evidence="5 6" key="1">
    <citation type="submission" date="2023-02" db="EMBL/GenBank/DDBJ databases">
        <title>Bacterial whole genome sequence for Curvibacter sp. HBC28.</title>
        <authorList>
            <person name="Le V."/>
            <person name="Ko S.-R."/>
            <person name="Ahn C.-Y."/>
            <person name="Oh H.-M."/>
        </authorList>
    </citation>
    <scope>NUCLEOTIDE SEQUENCE [LARGE SCALE GENOMIC DNA]</scope>
    <source>
        <strain evidence="5 6">HBC28</strain>
    </source>
</reference>
<organism evidence="5 6">
    <name type="scientific">Curvibacter microcysteis</name>
    <dbReference type="NCBI Taxonomy" id="3026419"/>
    <lineage>
        <taxon>Bacteria</taxon>
        <taxon>Pseudomonadati</taxon>
        <taxon>Pseudomonadota</taxon>
        <taxon>Betaproteobacteria</taxon>
        <taxon>Burkholderiales</taxon>
        <taxon>Comamonadaceae</taxon>
        <taxon>Curvibacter</taxon>
    </lineage>
</organism>
<evidence type="ECO:0000313" key="6">
    <source>
        <dbReference type="Proteomes" id="UP001528672"/>
    </source>
</evidence>
<dbReference type="InterPro" id="IPR011013">
    <property type="entry name" value="Gal_mutarotase_sf_dom"/>
</dbReference>
<gene>
    <name evidence="5" type="ORF">PSQ39_10675</name>
</gene>
<dbReference type="SUPFAM" id="SSF74650">
    <property type="entry name" value="Galactose mutarotase-like"/>
    <property type="match status" value="1"/>
</dbReference>
<dbReference type="EC" id="5.1.3.15" evidence="4"/>
<evidence type="ECO:0000256" key="3">
    <source>
        <dbReference type="ARBA" id="ARBA00023235"/>
    </source>
</evidence>
<comment type="similarity">
    <text evidence="2 4">Belongs to the glucose-6-phosphate 1-epimerase family.</text>
</comment>
<comment type="catalytic activity">
    <reaction evidence="1">
        <text>alpha-D-glucose 6-phosphate = beta-D-glucose 6-phosphate</text>
        <dbReference type="Rhea" id="RHEA:16249"/>
        <dbReference type="ChEBI" id="CHEBI:58225"/>
        <dbReference type="ChEBI" id="CHEBI:58247"/>
        <dbReference type="EC" id="5.1.3.15"/>
    </reaction>
</comment>